<accession>D2QUJ0</accession>
<keyword evidence="5 11" id="KW-0812">Transmembrane</keyword>
<name>D2QUJ0_SPILD</name>
<keyword evidence="3" id="KW-0600">Photoreceptor protein</keyword>
<keyword evidence="8" id="KW-0157">Chromophore</keyword>
<dbReference type="AlphaFoldDB" id="D2QUJ0"/>
<evidence type="ECO:0000256" key="11">
    <source>
        <dbReference type="SAM" id="Phobius"/>
    </source>
</evidence>
<keyword evidence="9 11" id="KW-0472">Membrane</keyword>
<comment type="similarity">
    <text evidence="2">Belongs to the archaeal/bacterial/fungal opsin family.</text>
</comment>
<keyword evidence="4" id="KW-0716">Sensory transduction</keyword>
<feature type="transmembrane region" description="Helical" evidence="11">
    <location>
        <begin position="209"/>
        <end position="227"/>
    </location>
</feature>
<dbReference type="GO" id="GO:0007602">
    <property type="term" value="P:phototransduction"/>
    <property type="evidence" value="ECO:0007669"/>
    <property type="project" value="UniProtKB-KW"/>
</dbReference>
<keyword evidence="10" id="KW-0675">Receptor</keyword>
<feature type="transmembrane region" description="Helical" evidence="11">
    <location>
        <begin position="20"/>
        <end position="42"/>
    </location>
</feature>
<dbReference type="PANTHER" id="PTHR28286">
    <property type="match status" value="1"/>
</dbReference>
<dbReference type="STRING" id="504472.Slin_6515"/>
<evidence type="ECO:0000313" key="12">
    <source>
        <dbReference type="EMBL" id="ADB42472.1"/>
    </source>
</evidence>
<protein>
    <submittedName>
        <fullName evidence="12">Rhodopsin</fullName>
    </submittedName>
</protein>
<evidence type="ECO:0000256" key="7">
    <source>
        <dbReference type="ARBA" id="ARBA00022989"/>
    </source>
</evidence>
<dbReference type="Proteomes" id="UP000002028">
    <property type="component" value="Chromosome"/>
</dbReference>
<evidence type="ECO:0000256" key="10">
    <source>
        <dbReference type="ARBA" id="ARBA00023170"/>
    </source>
</evidence>
<dbReference type="EMBL" id="CP001769">
    <property type="protein sequence ID" value="ADB42472.1"/>
    <property type="molecule type" value="Genomic_DNA"/>
</dbReference>
<dbReference type="SUPFAM" id="SSF81321">
    <property type="entry name" value="Family A G protein-coupled receptor-like"/>
    <property type="match status" value="1"/>
</dbReference>
<feature type="transmembrane region" description="Helical" evidence="11">
    <location>
        <begin position="138"/>
        <end position="159"/>
    </location>
</feature>
<evidence type="ECO:0000313" key="13">
    <source>
        <dbReference type="Proteomes" id="UP000002028"/>
    </source>
</evidence>
<feature type="transmembrane region" description="Helical" evidence="11">
    <location>
        <begin position="171"/>
        <end position="189"/>
    </location>
</feature>
<dbReference type="GO" id="GO:0009881">
    <property type="term" value="F:photoreceptor activity"/>
    <property type="evidence" value="ECO:0007669"/>
    <property type="project" value="UniProtKB-KW"/>
</dbReference>
<sequence length="268" mass="29569">MEIADSFIPTAGVVGILPLVTYFFLVVATYTFLGTFIAALATRSATPAQPDQSLLLMLTAVTAAIAGFSYYQIQGYYHDMLAELVTVTDPENRQVLIRESYNAIGQYRFMDWAVTIPLLLIQAVRIRNTNVGTPARTLVTLVIASFFMILTGYIGHQQLAFDNEIMVGPKLIWGAISMLGYAFIGRILLGIWRQSAGQVQPDERRIYKLVVTSVAAFAVAYPIGYVLSLTSIDFNLIHILYTTTDLISKVGLGLAVYFTLTKTLQSKT</sequence>
<comment type="subcellular location">
    <subcellularLocation>
        <location evidence="1">Membrane</location>
        <topology evidence="1">Multi-pass membrane protein</topology>
    </subcellularLocation>
</comment>
<reference evidence="12 13" key="1">
    <citation type="journal article" date="2010" name="Stand. Genomic Sci.">
        <title>Complete genome sequence of Spirosoma linguale type strain (1).</title>
        <authorList>
            <person name="Lail K."/>
            <person name="Sikorski J."/>
            <person name="Saunders E."/>
            <person name="Lapidus A."/>
            <person name="Glavina Del Rio T."/>
            <person name="Copeland A."/>
            <person name="Tice H."/>
            <person name="Cheng J.-F."/>
            <person name="Lucas S."/>
            <person name="Nolan M."/>
            <person name="Bruce D."/>
            <person name="Goodwin L."/>
            <person name="Pitluck S."/>
            <person name="Ivanova N."/>
            <person name="Mavromatis K."/>
            <person name="Ovchinnikova G."/>
            <person name="Pati A."/>
            <person name="Chen A."/>
            <person name="Palaniappan K."/>
            <person name="Land M."/>
            <person name="Hauser L."/>
            <person name="Chang Y.-J."/>
            <person name="Jeffries C.D."/>
            <person name="Chain P."/>
            <person name="Brettin T."/>
            <person name="Detter J.C."/>
            <person name="Schuetze A."/>
            <person name="Rohde M."/>
            <person name="Tindall B.J."/>
            <person name="Goeker M."/>
            <person name="Bristow J."/>
            <person name="Eisen J.A."/>
            <person name="Markowitz V."/>
            <person name="Hugenholtz P."/>
            <person name="Kyrpides N.C."/>
            <person name="Klenk H.-P."/>
            <person name="Chen F."/>
        </authorList>
    </citation>
    <scope>NUCLEOTIDE SEQUENCE [LARGE SCALE GENOMIC DNA]</scope>
    <source>
        <strain evidence="13">ATCC 33905 / DSM 74 / LMG 10896 / Claus 1</strain>
    </source>
</reference>
<evidence type="ECO:0000256" key="1">
    <source>
        <dbReference type="ARBA" id="ARBA00004141"/>
    </source>
</evidence>
<evidence type="ECO:0000256" key="4">
    <source>
        <dbReference type="ARBA" id="ARBA00022606"/>
    </source>
</evidence>
<dbReference type="SMART" id="SM01021">
    <property type="entry name" value="Bac_rhodopsin"/>
    <property type="match status" value="1"/>
</dbReference>
<evidence type="ECO:0000256" key="6">
    <source>
        <dbReference type="ARBA" id="ARBA00022925"/>
    </source>
</evidence>
<evidence type="ECO:0000256" key="2">
    <source>
        <dbReference type="ARBA" id="ARBA00008130"/>
    </source>
</evidence>
<keyword evidence="13" id="KW-1185">Reference proteome</keyword>
<evidence type="ECO:0000256" key="8">
    <source>
        <dbReference type="ARBA" id="ARBA00022991"/>
    </source>
</evidence>
<evidence type="ECO:0000256" key="3">
    <source>
        <dbReference type="ARBA" id="ARBA00022543"/>
    </source>
</evidence>
<dbReference type="Gene3D" id="1.20.1070.10">
    <property type="entry name" value="Rhodopsin 7-helix transmembrane proteins"/>
    <property type="match status" value="1"/>
</dbReference>
<dbReference type="InterPro" id="IPR001425">
    <property type="entry name" value="Arc/bac/fun_rhodopsins"/>
</dbReference>
<dbReference type="RefSeq" id="WP_012930954.1">
    <property type="nucleotide sequence ID" value="NC_013730.1"/>
</dbReference>
<organism evidence="12 13">
    <name type="scientific">Spirosoma linguale (strain ATCC 33905 / DSM 74 / LMG 10896 / Claus 1)</name>
    <dbReference type="NCBI Taxonomy" id="504472"/>
    <lineage>
        <taxon>Bacteria</taxon>
        <taxon>Pseudomonadati</taxon>
        <taxon>Bacteroidota</taxon>
        <taxon>Cytophagia</taxon>
        <taxon>Cytophagales</taxon>
        <taxon>Cytophagaceae</taxon>
        <taxon>Spirosoma</taxon>
    </lineage>
</organism>
<proteinExistence type="inferred from homology"/>
<keyword evidence="6" id="KW-0681">Retinal protein</keyword>
<evidence type="ECO:0000256" key="5">
    <source>
        <dbReference type="ARBA" id="ARBA00022692"/>
    </source>
</evidence>
<dbReference type="GO" id="GO:0016020">
    <property type="term" value="C:membrane"/>
    <property type="evidence" value="ECO:0007669"/>
    <property type="project" value="UniProtKB-SubCell"/>
</dbReference>
<keyword evidence="7 11" id="KW-1133">Transmembrane helix</keyword>
<dbReference type="KEGG" id="sli:Slin_6515"/>
<dbReference type="Pfam" id="PF01036">
    <property type="entry name" value="Bac_rhodopsin"/>
    <property type="match status" value="1"/>
</dbReference>
<evidence type="ECO:0000256" key="9">
    <source>
        <dbReference type="ARBA" id="ARBA00023136"/>
    </source>
</evidence>
<dbReference type="HOGENOM" id="CLU_1037898_0_0_10"/>
<gene>
    <name evidence="12" type="ordered locus">Slin_6515</name>
</gene>
<feature type="transmembrane region" description="Helical" evidence="11">
    <location>
        <begin position="239"/>
        <end position="260"/>
    </location>
</feature>
<feature type="transmembrane region" description="Helical" evidence="11">
    <location>
        <begin position="54"/>
        <end position="73"/>
    </location>
</feature>
<dbReference type="PANTHER" id="PTHR28286:SF2">
    <property type="entry name" value="BACTERIORHODOPSIN _OPSIN, NOPA (EUROFUNG)"/>
    <property type="match status" value="1"/>
</dbReference>
<dbReference type="eggNOG" id="COG5524">
    <property type="taxonomic scope" value="Bacteria"/>
</dbReference>